<dbReference type="Pfam" id="PF07730">
    <property type="entry name" value="HisKA_3"/>
    <property type="match status" value="1"/>
</dbReference>
<reference evidence="13 14" key="1">
    <citation type="submission" date="2018-07" db="EMBL/GenBank/DDBJ databases">
        <title>Chitinophaga K2CV101002-2 sp. nov., isolated from a monsoon evergreen broad-leaved forest soil.</title>
        <authorList>
            <person name="Lv Y."/>
        </authorList>
    </citation>
    <scope>NUCLEOTIDE SEQUENCE [LARGE SCALE GENOMIC DNA]</scope>
    <source>
        <strain evidence="13 14">GDMCC 1.1288</strain>
    </source>
</reference>
<dbReference type="RefSeq" id="WP_116974136.1">
    <property type="nucleotide sequence ID" value="NZ_QPMM01000001.1"/>
</dbReference>
<dbReference type="Gene3D" id="1.20.5.1930">
    <property type="match status" value="1"/>
</dbReference>
<keyword evidence="6" id="KW-0418">Kinase</keyword>
<evidence type="ECO:0000259" key="12">
    <source>
        <dbReference type="Pfam" id="PF07730"/>
    </source>
</evidence>
<evidence type="ECO:0000256" key="5">
    <source>
        <dbReference type="ARBA" id="ARBA00022741"/>
    </source>
</evidence>
<evidence type="ECO:0000256" key="3">
    <source>
        <dbReference type="ARBA" id="ARBA00022553"/>
    </source>
</evidence>
<dbReference type="EC" id="2.7.13.3" evidence="2"/>
<evidence type="ECO:0000256" key="9">
    <source>
        <dbReference type="SAM" id="Phobius"/>
    </source>
</evidence>
<evidence type="ECO:0000313" key="13">
    <source>
        <dbReference type="EMBL" id="RFS26943.1"/>
    </source>
</evidence>
<dbReference type="InterPro" id="IPR050482">
    <property type="entry name" value="Sensor_HK_TwoCompSys"/>
</dbReference>
<protein>
    <recommendedName>
        <fullName evidence="2">histidine kinase</fullName>
        <ecNumber evidence="2">2.7.13.3</ecNumber>
    </recommendedName>
</protein>
<keyword evidence="14" id="KW-1185">Reference proteome</keyword>
<dbReference type="InterPro" id="IPR011623">
    <property type="entry name" value="7TMR_DISM_rcpt_extracell_dom1"/>
</dbReference>
<evidence type="ECO:0000256" key="6">
    <source>
        <dbReference type="ARBA" id="ARBA00022777"/>
    </source>
</evidence>
<organism evidence="13 14">
    <name type="scientific">Chitinophaga silvatica</name>
    <dbReference type="NCBI Taxonomy" id="2282649"/>
    <lineage>
        <taxon>Bacteria</taxon>
        <taxon>Pseudomonadati</taxon>
        <taxon>Bacteroidota</taxon>
        <taxon>Chitinophagia</taxon>
        <taxon>Chitinophagales</taxon>
        <taxon>Chitinophagaceae</taxon>
        <taxon>Chitinophaga</taxon>
    </lineage>
</organism>
<keyword evidence="3" id="KW-0597">Phosphoprotein</keyword>
<dbReference type="GO" id="GO:0005524">
    <property type="term" value="F:ATP binding"/>
    <property type="evidence" value="ECO:0007669"/>
    <property type="project" value="UniProtKB-KW"/>
</dbReference>
<dbReference type="InterPro" id="IPR011622">
    <property type="entry name" value="7TMR_DISM_rcpt_extracell_dom2"/>
</dbReference>
<dbReference type="GO" id="GO:0046983">
    <property type="term" value="F:protein dimerization activity"/>
    <property type="evidence" value="ECO:0007669"/>
    <property type="project" value="InterPro"/>
</dbReference>
<comment type="catalytic activity">
    <reaction evidence="1">
        <text>ATP + protein L-histidine = ADP + protein N-phospho-L-histidine.</text>
        <dbReference type="EC" id="2.7.13.3"/>
    </reaction>
</comment>
<accession>A0A3E1YHP3</accession>
<dbReference type="PANTHER" id="PTHR24421:SF10">
    <property type="entry name" value="NITRATE_NITRITE SENSOR PROTEIN NARQ"/>
    <property type="match status" value="1"/>
</dbReference>
<feature type="transmembrane region" description="Helical" evidence="9">
    <location>
        <begin position="183"/>
        <end position="204"/>
    </location>
</feature>
<feature type="transmembrane region" description="Helical" evidence="9">
    <location>
        <begin position="329"/>
        <end position="345"/>
    </location>
</feature>
<name>A0A3E1YHP3_9BACT</name>
<gene>
    <name evidence="13" type="ORF">DVR12_03925</name>
</gene>
<evidence type="ECO:0000256" key="8">
    <source>
        <dbReference type="ARBA" id="ARBA00023012"/>
    </source>
</evidence>
<evidence type="ECO:0000256" key="7">
    <source>
        <dbReference type="ARBA" id="ARBA00022840"/>
    </source>
</evidence>
<evidence type="ECO:0000259" key="11">
    <source>
        <dbReference type="Pfam" id="PF07696"/>
    </source>
</evidence>
<proteinExistence type="predicted"/>
<keyword evidence="9" id="KW-0812">Transmembrane</keyword>
<dbReference type="OrthoDB" id="613787at2"/>
<feature type="transmembrane region" description="Helical" evidence="9">
    <location>
        <begin position="211"/>
        <end position="228"/>
    </location>
</feature>
<feature type="transmembrane region" description="Helical" evidence="9">
    <location>
        <begin position="271"/>
        <end position="292"/>
    </location>
</feature>
<sequence>MMCRLITYLSILLFLILLPFRDFSQIVIVDSVCQKIEHFEWLVDSSGTQPTLAIANQSGYFKPSTSSIITLGSTSAALWIKLNITNRSRFTNWYLQIKQPPVFHEIGWYERRGNEIIVLSEFLGDQPDQRRIIQSDKLLLPINLKSEGQSEYYLKLTSNNILRSKLQLVTLETVYEQNSIIDWANGIAWGVLLAFGIYNLFVFYKTKEFPYLYYLFYILAWGINLIFYNGYLTYLFPSLAFISNAGIIIPIAALLSLIFTASFLKLKQNNYILYNGIKVLVVVSCLPITITLLNGGHYAFFCIQYLMYFFFSYLMICGFVCLRNGYKPAIYYILGIGSFIIGNSVQNLMDLQLLPENIVTQTGMYWGAVSEAIILSYALAFRLNYYRGEQEFIQQHLISEKKKFLMALIDEQEKEKKRIAMELHDSIGQKLVLIKNKCWQLQNKDNDNSLKHFTESTANIITQVRDLTYQLRPYQLELIGITQSLKSLVETSFPCNTVCFTRLDNIDSMLQPVEEMNIYRLLQLICELLNKATITGDVSITLKNTTHTISIELITNSGMLNIYPEEITERIELMNGSLTIHQKQHTVITILLYPGR</sequence>
<comment type="caution">
    <text evidence="13">The sequence shown here is derived from an EMBL/GenBank/DDBJ whole genome shotgun (WGS) entry which is preliminary data.</text>
</comment>
<keyword evidence="8" id="KW-0902">Two-component regulatory system</keyword>
<feature type="domain" description="7TM-DISM receptor extracellular" evidence="11">
    <location>
        <begin position="38"/>
        <end position="169"/>
    </location>
</feature>
<dbReference type="GO" id="GO:0016020">
    <property type="term" value="C:membrane"/>
    <property type="evidence" value="ECO:0007669"/>
    <property type="project" value="InterPro"/>
</dbReference>
<evidence type="ECO:0000313" key="14">
    <source>
        <dbReference type="Proteomes" id="UP000260644"/>
    </source>
</evidence>
<evidence type="ECO:0000256" key="2">
    <source>
        <dbReference type="ARBA" id="ARBA00012438"/>
    </source>
</evidence>
<dbReference type="Proteomes" id="UP000260644">
    <property type="component" value="Unassembled WGS sequence"/>
</dbReference>
<dbReference type="Gene3D" id="2.60.40.2380">
    <property type="match status" value="1"/>
</dbReference>
<keyword evidence="4" id="KW-0808">Transferase</keyword>
<feature type="transmembrane region" description="Helical" evidence="9">
    <location>
        <begin position="298"/>
        <end position="322"/>
    </location>
</feature>
<keyword evidence="7" id="KW-0067">ATP-binding</keyword>
<keyword evidence="9" id="KW-0472">Membrane</keyword>
<evidence type="ECO:0000259" key="10">
    <source>
        <dbReference type="Pfam" id="PF07695"/>
    </source>
</evidence>
<dbReference type="EMBL" id="QPMM01000001">
    <property type="protein sequence ID" value="RFS26943.1"/>
    <property type="molecule type" value="Genomic_DNA"/>
</dbReference>
<feature type="transmembrane region" description="Helical" evidence="9">
    <location>
        <begin position="234"/>
        <end position="259"/>
    </location>
</feature>
<dbReference type="Pfam" id="PF07695">
    <property type="entry name" value="7TMR-DISM_7TM"/>
    <property type="match status" value="1"/>
</dbReference>
<dbReference type="Pfam" id="PF07696">
    <property type="entry name" value="7TMR-DISMED2"/>
    <property type="match status" value="1"/>
</dbReference>
<dbReference type="AlphaFoldDB" id="A0A3E1YHP3"/>
<evidence type="ECO:0000256" key="1">
    <source>
        <dbReference type="ARBA" id="ARBA00000085"/>
    </source>
</evidence>
<feature type="domain" description="Signal transduction histidine kinase subgroup 3 dimerisation and phosphoacceptor" evidence="12">
    <location>
        <begin position="415"/>
        <end position="475"/>
    </location>
</feature>
<keyword evidence="5" id="KW-0547">Nucleotide-binding</keyword>
<keyword evidence="9" id="KW-1133">Transmembrane helix</keyword>
<feature type="domain" description="7TM-DISM receptor extracellular" evidence="10">
    <location>
        <begin position="184"/>
        <end position="380"/>
    </location>
</feature>
<dbReference type="GO" id="GO:0000155">
    <property type="term" value="F:phosphorelay sensor kinase activity"/>
    <property type="evidence" value="ECO:0007669"/>
    <property type="project" value="InterPro"/>
</dbReference>
<evidence type="ECO:0000256" key="4">
    <source>
        <dbReference type="ARBA" id="ARBA00022679"/>
    </source>
</evidence>
<dbReference type="InterPro" id="IPR011712">
    <property type="entry name" value="Sig_transdc_His_kin_sub3_dim/P"/>
</dbReference>
<feature type="transmembrane region" description="Helical" evidence="9">
    <location>
        <begin position="365"/>
        <end position="385"/>
    </location>
</feature>
<dbReference type="PANTHER" id="PTHR24421">
    <property type="entry name" value="NITRATE/NITRITE SENSOR PROTEIN NARX-RELATED"/>
    <property type="match status" value="1"/>
</dbReference>